<feature type="non-terminal residue" evidence="3">
    <location>
        <position position="1"/>
    </location>
</feature>
<dbReference type="InterPro" id="IPR011992">
    <property type="entry name" value="EF-hand-dom_pair"/>
</dbReference>
<keyword evidence="1" id="KW-0106">Calcium</keyword>
<reference evidence="3" key="1">
    <citation type="submission" date="2023-03" db="EMBL/GenBank/DDBJ databases">
        <authorList>
            <person name="Steffen K."/>
            <person name="Cardenas P."/>
        </authorList>
    </citation>
    <scope>NUCLEOTIDE SEQUENCE</scope>
</reference>
<gene>
    <name evidence="3" type="ORF">GBAR_LOCUS7246</name>
</gene>
<dbReference type="Gene3D" id="1.10.238.10">
    <property type="entry name" value="EF-hand"/>
    <property type="match status" value="1"/>
</dbReference>
<dbReference type="Proteomes" id="UP001174909">
    <property type="component" value="Unassembled WGS sequence"/>
</dbReference>
<dbReference type="PROSITE" id="PS50222">
    <property type="entry name" value="EF_HAND_2"/>
    <property type="match status" value="2"/>
</dbReference>
<dbReference type="Pfam" id="PF13499">
    <property type="entry name" value="EF-hand_7"/>
    <property type="match status" value="1"/>
</dbReference>
<dbReference type="GO" id="GO:0005509">
    <property type="term" value="F:calcium ion binding"/>
    <property type="evidence" value="ECO:0007669"/>
    <property type="project" value="InterPro"/>
</dbReference>
<dbReference type="AlphaFoldDB" id="A0AA35W8G0"/>
<feature type="non-terminal residue" evidence="3">
    <location>
        <position position="127"/>
    </location>
</feature>
<dbReference type="EMBL" id="CASHTH010001082">
    <property type="protein sequence ID" value="CAI8011139.1"/>
    <property type="molecule type" value="Genomic_DNA"/>
</dbReference>
<evidence type="ECO:0000313" key="4">
    <source>
        <dbReference type="Proteomes" id="UP001174909"/>
    </source>
</evidence>
<dbReference type="InterPro" id="IPR002048">
    <property type="entry name" value="EF_hand_dom"/>
</dbReference>
<accession>A0AA35W8G0</accession>
<evidence type="ECO:0000313" key="3">
    <source>
        <dbReference type="EMBL" id="CAI8011139.1"/>
    </source>
</evidence>
<protein>
    <recommendedName>
        <fullName evidence="2">EF-hand domain-containing protein</fullName>
    </recommendedName>
</protein>
<evidence type="ECO:0000256" key="1">
    <source>
        <dbReference type="ARBA" id="ARBA00022837"/>
    </source>
</evidence>
<dbReference type="PROSITE" id="PS00018">
    <property type="entry name" value="EF_HAND_1"/>
    <property type="match status" value="1"/>
</dbReference>
<name>A0AA35W8G0_GEOBA</name>
<dbReference type="SUPFAM" id="SSF47473">
    <property type="entry name" value="EF-hand"/>
    <property type="match status" value="1"/>
</dbReference>
<organism evidence="3 4">
    <name type="scientific">Geodia barretti</name>
    <name type="common">Barrett's horny sponge</name>
    <dbReference type="NCBI Taxonomy" id="519541"/>
    <lineage>
        <taxon>Eukaryota</taxon>
        <taxon>Metazoa</taxon>
        <taxon>Porifera</taxon>
        <taxon>Demospongiae</taxon>
        <taxon>Heteroscleromorpha</taxon>
        <taxon>Tetractinellida</taxon>
        <taxon>Astrophorina</taxon>
        <taxon>Geodiidae</taxon>
        <taxon>Geodia</taxon>
    </lineage>
</organism>
<evidence type="ECO:0000259" key="2">
    <source>
        <dbReference type="PROSITE" id="PS50222"/>
    </source>
</evidence>
<keyword evidence="4" id="KW-1185">Reference proteome</keyword>
<sequence>EGRLNSSQLDQLSDLLKLFFYFEDECTNSIVNDIRVISRRINTTISNETQRHRLYKWFQHFDKDGNGCIELNHTEEISFHNHVHQFTSCRHFLDHISDEFDTDNSGSITLDEWLNFFVRYTAGTYRH</sequence>
<comment type="caution">
    <text evidence="3">The sequence shown here is derived from an EMBL/GenBank/DDBJ whole genome shotgun (WGS) entry which is preliminary data.</text>
</comment>
<feature type="domain" description="EF-hand" evidence="2">
    <location>
        <begin position="49"/>
        <end position="84"/>
    </location>
</feature>
<feature type="domain" description="EF-hand" evidence="2">
    <location>
        <begin position="98"/>
        <end position="123"/>
    </location>
</feature>
<dbReference type="InterPro" id="IPR018247">
    <property type="entry name" value="EF_Hand_1_Ca_BS"/>
</dbReference>
<proteinExistence type="predicted"/>